<dbReference type="EMBL" id="LUKE01000002">
    <property type="protein sequence ID" value="KYG64752.1"/>
    <property type="molecule type" value="Genomic_DNA"/>
</dbReference>
<proteinExistence type="predicted"/>
<accession>A0A150WLI6</accession>
<dbReference type="InterPro" id="IPR001296">
    <property type="entry name" value="Glyco_trans_1"/>
</dbReference>
<reference evidence="3 4" key="1">
    <citation type="submission" date="2016-03" db="EMBL/GenBank/DDBJ databases">
        <authorList>
            <person name="Ploux O."/>
        </authorList>
    </citation>
    <scope>NUCLEOTIDE SEQUENCE [LARGE SCALE GENOMIC DNA]</scope>
    <source>
        <strain evidence="3 4">R0</strain>
    </source>
</reference>
<dbReference type="InterPro" id="IPR029063">
    <property type="entry name" value="SAM-dependent_MTases_sf"/>
</dbReference>
<dbReference type="CDD" id="cd03811">
    <property type="entry name" value="GT4_GT28_WabH-like"/>
    <property type="match status" value="1"/>
</dbReference>
<organism evidence="3 4">
    <name type="scientific">Bdellovibrio bacteriovorus</name>
    <dbReference type="NCBI Taxonomy" id="959"/>
    <lineage>
        <taxon>Bacteria</taxon>
        <taxon>Pseudomonadati</taxon>
        <taxon>Bdellovibrionota</taxon>
        <taxon>Bdellovibrionia</taxon>
        <taxon>Bdellovibrionales</taxon>
        <taxon>Pseudobdellovibrionaceae</taxon>
        <taxon>Bdellovibrio</taxon>
    </lineage>
</organism>
<dbReference type="InterPro" id="IPR006342">
    <property type="entry name" value="FkbM_mtfrase"/>
</dbReference>
<feature type="domain" description="Glycosyl transferase family 1" evidence="1">
    <location>
        <begin position="489"/>
        <end position="636"/>
    </location>
</feature>
<feature type="domain" description="Methyltransferase FkbM" evidence="2">
    <location>
        <begin position="81"/>
        <end position="240"/>
    </location>
</feature>
<dbReference type="Gene3D" id="3.40.50.150">
    <property type="entry name" value="Vaccinia Virus protein VP39"/>
    <property type="match status" value="1"/>
</dbReference>
<dbReference type="RefSeq" id="WP_061835263.1">
    <property type="nucleotide sequence ID" value="NZ_LUKE01000002.1"/>
</dbReference>
<evidence type="ECO:0008006" key="5">
    <source>
        <dbReference type="Google" id="ProtNLM"/>
    </source>
</evidence>
<dbReference type="PANTHER" id="PTHR12526">
    <property type="entry name" value="GLYCOSYLTRANSFERASE"/>
    <property type="match status" value="1"/>
</dbReference>
<dbReference type="CDD" id="cd02440">
    <property type="entry name" value="AdoMet_MTases"/>
    <property type="match status" value="1"/>
</dbReference>
<dbReference type="Pfam" id="PF00534">
    <property type="entry name" value="Glycos_transf_1"/>
    <property type="match status" value="1"/>
</dbReference>
<dbReference type="SUPFAM" id="SSF53335">
    <property type="entry name" value="S-adenosyl-L-methionine-dependent methyltransferases"/>
    <property type="match status" value="1"/>
</dbReference>
<dbReference type="Proteomes" id="UP000075320">
    <property type="component" value="Unassembled WGS sequence"/>
</dbReference>
<name>A0A150WLI6_BDEBC</name>
<dbReference type="Gene3D" id="3.40.50.2000">
    <property type="entry name" value="Glycogen Phosphorylase B"/>
    <property type="match status" value="2"/>
</dbReference>
<evidence type="ECO:0000259" key="2">
    <source>
        <dbReference type="Pfam" id="PF05050"/>
    </source>
</evidence>
<dbReference type="GO" id="GO:0016757">
    <property type="term" value="F:glycosyltransferase activity"/>
    <property type="evidence" value="ECO:0007669"/>
    <property type="project" value="InterPro"/>
</dbReference>
<dbReference type="AlphaFoldDB" id="A0A150WLI6"/>
<comment type="caution">
    <text evidence="3">The sequence shown here is derived from an EMBL/GenBank/DDBJ whole genome shotgun (WGS) entry which is preliminary data.</text>
</comment>
<dbReference type="OrthoDB" id="4104638at2"/>
<dbReference type="PANTHER" id="PTHR12526:SF630">
    <property type="entry name" value="GLYCOSYLTRANSFERASE"/>
    <property type="match status" value="1"/>
</dbReference>
<evidence type="ECO:0000313" key="4">
    <source>
        <dbReference type="Proteomes" id="UP000075320"/>
    </source>
</evidence>
<dbReference type="Pfam" id="PF05050">
    <property type="entry name" value="Methyltransf_21"/>
    <property type="match status" value="1"/>
</dbReference>
<evidence type="ECO:0000313" key="3">
    <source>
        <dbReference type="EMBL" id="KYG64752.1"/>
    </source>
</evidence>
<keyword evidence="4" id="KW-1185">Reference proteome</keyword>
<dbReference type="SUPFAM" id="SSF53756">
    <property type="entry name" value="UDP-Glycosyltransferase/glycogen phosphorylase"/>
    <property type="match status" value="1"/>
</dbReference>
<evidence type="ECO:0000259" key="1">
    <source>
        <dbReference type="Pfam" id="PF00534"/>
    </source>
</evidence>
<dbReference type="NCBIfam" id="TIGR01444">
    <property type="entry name" value="fkbM_fam"/>
    <property type="match status" value="1"/>
</dbReference>
<protein>
    <recommendedName>
        <fullName evidence="5">FkbM family methyltransferase</fullName>
    </recommendedName>
</protein>
<sequence>MNKIKNFFSLQFSKPRWLRRLFGVHPEGIAYVKSKGLKFFLYLGDLYGPSYHLMHWGVDSYESENQKYISRVLSNDSVFLDVGANVGIYSVLAAMEGPNTKVYAFEPDSKSRECIQANIDHNGLNNIKIVSEALSDREGTAVFYMDQNNHGGNSLNKDSIPNVETAKKVSVSLTTMDLFVKKEDLKKIDLIKIDVQEHEVEVLNGAIETLKKFRPIVLIECSTLTEGNKDPFQFFENADYNVFDPKSEKIYSVEEARKALQDKKHTSDHAYIDFFFFPVEKKHYFIADRPHLVFLAEHLSFGGSERALIEYLSCIDREKYKLCLILRDELPDNYLLSSVPEYVEIKTIYPDNEKLSWFAQWRKNNFAKLDLTIRMKKAFLSLPKESYICDFSSVLIKLAYHFPGYKKIYWIHGPKSHMDELELRKFGLRLRAYDLILAVSEHLKTEMQTLLPSLKEKVFSLYNPFDIERIKESANDDSDLSAEDRRLIKGKYILAVGRFAAEKDFITLIQAYSILKNNGFDRKLYIVGDGPRRQEIKDEIKKENLEQDIVLLGARPNPYIWMKNAEMFVHSAFLEGFGLVLVEAMALQKAVVVTDSPVGPREVLDNGKYGILVPVKDPQQMAEAILKLFGEPDAMRDYETLSLSRAKDFQADCILGRFDQIIKSL</sequence>
<gene>
    <name evidence="3" type="ORF">AZI86_11130</name>
</gene>